<dbReference type="PROSITE" id="PS50011">
    <property type="entry name" value="PROTEIN_KINASE_DOM"/>
    <property type="match status" value="1"/>
</dbReference>
<dbReference type="SMART" id="SM00220">
    <property type="entry name" value="S_TKc"/>
    <property type="match status" value="1"/>
</dbReference>
<evidence type="ECO:0008006" key="12">
    <source>
        <dbReference type="Google" id="ProtNLM"/>
    </source>
</evidence>
<dbReference type="AlphaFoldDB" id="A0A7S2H0Y4"/>
<evidence type="ECO:0000259" key="10">
    <source>
        <dbReference type="PROSITE" id="PS50222"/>
    </source>
</evidence>
<dbReference type="CDD" id="cd05117">
    <property type="entry name" value="STKc_CAMK"/>
    <property type="match status" value="1"/>
</dbReference>
<evidence type="ECO:0000256" key="1">
    <source>
        <dbReference type="ARBA" id="ARBA00022527"/>
    </source>
</evidence>
<evidence type="ECO:0000256" key="6">
    <source>
        <dbReference type="ARBA" id="ARBA00022840"/>
    </source>
</evidence>
<feature type="domain" description="EF-hand" evidence="10">
    <location>
        <begin position="338"/>
        <end position="373"/>
    </location>
</feature>
<dbReference type="InterPro" id="IPR011009">
    <property type="entry name" value="Kinase-like_dom_sf"/>
</dbReference>
<dbReference type="Pfam" id="PF13202">
    <property type="entry name" value="EF-hand_5"/>
    <property type="match status" value="2"/>
</dbReference>
<evidence type="ECO:0000256" key="7">
    <source>
        <dbReference type="PROSITE-ProRule" id="PRU10141"/>
    </source>
</evidence>
<dbReference type="PROSITE" id="PS50222">
    <property type="entry name" value="EF_HAND_2"/>
    <property type="match status" value="3"/>
</dbReference>
<evidence type="ECO:0000256" key="8">
    <source>
        <dbReference type="SAM" id="MobiDB-lite"/>
    </source>
</evidence>
<dbReference type="InterPro" id="IPR000719">
    <property type="entry name" value="Prot_kinase_dom"/>
</dbReference>
<dbReference type="InterPro" id="IPR050205">
    <property type="entry name" value="CDPK_Ser/Thr_kinases"/>
</dbReference>
<dbReference type="GO" id="GO:0004674">
    <property type="term" value="F:protein serine/threonine kinase activity"/>
    <property type="evidence" value="ECO:0007669"/>
    <property type="project" value="UniProtKB-KW"/>
</dbReference>
<dbReference type="SMART" id="SM00054">
    <property type="entry name" value="EFh"/>
    <property type="match status" value="3"/>
</dbReference>
<keyword evidence="6 7" id="KW-0067">ATP-binding</keyword>
<dbReference type="Gene3D" id="1.10.510.10">
    <property type="entry name" value="Transferase(Phosphotransferase) domain 1"/>
    <property type="match status" value="1"/>
</dbReference>
<feature type="compositionally biased region" description="Basic residues" evidence="8">
    <location>
        <begin position="489"/>
        <end position="498"/>
    </location>
</feature>
<evidence type="ECO:0000256" key="2">
    <source>
        <dbReference type="ARBA" id="ARBA00022679"/>
    </source>
</evidence>
<dbReference type="SUPFAM" id="SSF47473">
    <property type="entry name" value="EF-hand"/>
    <property type="match status" value="1"/>
</dbReference>
<keyword evidence="2" id="KW-0808">Transferase</keyword>
<dbReference type="GO" id="GO:0005509">
    <property type="term" value="F:calcium ion binding"/>
    <property type="evidence" value="ECO:0007669"/>
    <property type="project" value="InterPro"/>
</dbReference>
<dbReference type="GO" id="GO:0005524">
    <property type="term" value="F:ATP binding"/>
    <property type="evidence" value="ECO:0007669"/>
    <property type="project" value="UniProtKB-UniRule"/>
</dbReference>
<dbReference type="InterPro" id="IPR008271">
    <property type="entry name" value="Ser/Thr_kinase_AS"/>
</dbReference>
<dbReference type="Pfam" id="PF00069">
    <property type="entry name" value="Pkinase"/>
    <property type="match status" value="1"/>
</dbReference>
<evidence type="ECO:0000256" key="3">
    <source>
        <dbReference type="ARBA" id="ARBA00022741"/>
    </source>
</evidence>
<dbReference type="Gene3D" id="1.10.238.10">
    <property type="entry name" value="EF-hand"/>
    <property type="match status" value="1"/>
</dbReference>
<organism evidence="11">
    <name type="scientific">Haptolina brevifila</name>
    <dbReference type="NCBI Taxonomy" id="156173"/>
    <lineage>
        <taxon>Eukaryota</taxon>
        <taxon>Haptista</taxon>
        <taxon>Haptophyta</taxon>
        <taxon>Prymnesiophyceae</taxon>
        <taxon>Prymnesiales</taxon>
        <taxon>Prymnesiaceae</taxon>
        <taxon>Haptolina</taxon>
    </lineage>
</organism>
<gene>
    <name evidence="11" type="ORF">CBRE1094_LOCUS24187</name>
</gene>
<reference evidence="11" key="1">
    <citation type="submission" date="2021-01" db="EMBL/GenBank/DDBJ databases">
        <authorList>
            <person name="Corre E."/>
            <person name="Pelletier E."/>
            <person name="Niang G."/>
            <person name="Scheremetjew M."/>
            <person name="Finn R."/>
            <person name="Kale V."/>
            <person name="Holt S."/>
            <person name="Cochrane G."/>
            <person name="Meng A."/>
            <person name="Brown T."/>
            <person name="Cohen L."/>
        </authorList>
    </citation>
    <scope>NUCLEOTIDE SEQUENCE</scope>
    <source>
        <strain evidence="11">UTEX LB 985</strain>
    </source>
</reference>
<accession>A0A7S2H0Y4</accession>
<dbReference type="EMBL" id="HBGU01044389">
    <property type="protein sequence ID" value="CAD9477335.1"/>
    <property type="molecule type" value="Transcribed_RNA"/>
</dbReference>
<name>A0A7S2H0Y4_9EUKA</name>
<dbReference type="FunFam" id="1.10.510.10:FF:000571">
    <property type="entry name" value="Maternal embryonic leucine zipper kinase"/>
    <property type="match status" value="1"/>
</dbReference>
<dbReference type="PROSITE" id="PS00107">
    <property type="entry name" value="PROTEIN_KINASE_ATP"/>
    <property type="match status" value="1"/>
</dbReference>
<dbReference type="PROSITE" id="PS00108">
    <property type="entry name" value="PROTEIN_KINASE_ST"/>
    <property type="match status" value="1"/>
</dbReference>
<feature type="domain" description="EF-hand" evidence="10">
    <location>
        <begin position="410"/>
        <end position="445"/>
    </location>
</feature>
<keyword evidence="5" id="KW-0106">Calcium</keyword>
<feature type="domain" description="EF-hand" evidence="10">
    <location>
        <begin position="384"/>
        <end position="409"/>
    </location>
</feature>
<evidence type="ECO:0000259" key="9">
    <source>
        <dbReference type="PROSITE" id="PS50011"/>
    </source>
</evidence>
<dbReference type="PROSITE" id="PS00018">
    <property type="entry name" value="EF_HAND_1"/>
    <property type="match status" value="2"/>
</dbReference>
<dbReference type="InterPro" id="IPR017441">
    <property type="entry name" value="Protein_kinase_ATP_BS"/>
</dbReference>
<keyword evidence="1" id="KW-0723">Serine/threonine-protein kinase</keyword>
<protein>
    <recommendedName>
        <fullName evidence="12">Calmodulin</fullName>
    </recommendedName>
</protein>
<evidence type="ECO:0000256" key="5">
    <source>
        <dbReference type="ARBA" id="ARBA00022837"/>
    </source>
</evidence>
<keyword evidence="3 7" id="KW-0547">Nucleotide-binding</keyword>
<dbReference type="PANTHER" id="PTHR24349">
    <property type="entry name" value="SERINE/THREONINE-PROTEIN KINASE"/>
    <property type="match status" value="1"/>
</dbReference>
<sequence>MHHAACEEERPRMGCAGGKAIDGDGAEDGAKFAEIKARGWKIEDKAIGEGGFGTVHLCTSTKNGKQRACKAMRLRIPEDRADFRAEVRVLEQVRKHKNICHLIDHAEDSKYGYLVMQSCTGGELFDRIAARNCSERDAAMAVVDVLSALNYLHNLNIVHRDLKPENLLYKDKAPGAPIKLIDFGLAIQLGRGQKGEEVCGTTSYMAPEVLNASYSTECDIWSLGVITYFMLSGQLPFKGKEDEDKEKSILKGHVSFSSSAWSKISDAGKDFVKQLLVSPVSQRLSGKDALKHKWIKGRAELSSSPQSDEVVQSLKKYAGAHKFEKAVRHSMATHLTSMELHKLRNTFEELDEEGAGNISIDSLQKILSKESASGRDLFAGFDVAAFDIDGDGQVDWREFVAAVMQDHELYNEENLAKVFAEADTNKDGTLSHAEISKMLGNDHEFSREILQKVQASRGTSHAEEVHMTLAEFKSIMQPSESEGADKAKSKTGKRKHHAPVSSMQMAAGGEEKI</sequence>
<dbReference type="Gene3D" id="3.30.200.20">
    <property type="entry name" value="Phosphorylase Kinase, domain 1"/>
    <property type="match status" value="1"/>
</dbReference>
<evidence type="ECO:0000256" key="4">
    <source>
        <dbReference type="ARBA" id="ARBA00022777"/>
    </source>
</evidence>
<evidence type="ECO:0000313" key="11">
    <source>
        <dbReference type="EMBL" id="CAD9477335.1"/>
    </source>
</evidence>
<feature type="region of interest" description="Disordered" evidence="8">
    <location>
        <begin position="476"/>
        <end position="513"/>
    </location>
</feature>
<dbReference type="InterPro" id="IPR002048">
    <property type="entry name" value="EF_hand_dom"/>
</dbReference>
<dbReference type="InterPro" id="IPR018247">
    <property type="entry name" value="EF_Hand_1_Ca_BS"/>
</dbReference>
<dbReference type="SUPFAM" id="SSF56112">
    <property type="entry name" value="Protein kinase-like (PK-like)"/>
    <property type="match status" value="1"/>
</dbReference>
<feature type="binding site" evidence="7">
    <location>
        <position position="70"/>
    </location>
    <ligand>
        <name>ATP</name>
        <dbReference type="ChEBI" id="CHEBI:30616"/>
    </ligand>
</feature>
<proteinExistence type="predicted"/>
<dbReference type="InterPro" id="IPR011992">
    <property type="entry name" value="EF-hand-dom_pair"/>
</dbReference>
<feature type="domain" description="Protein kinase" evidence="9">
    <location>
        <begin position="41"/>
        <end position="295"/>
    </location>
</feature>
<keyword evidence="4" id="KW-0418">Kinase</keyword>